<feature type="modified residue" description="N6-(pyridoxal phosphate)lysine" evidence="7">
    <location>
        <position position="190"/>
    </location>
</feature>
<name>A0A1F6CAF5_HANXR</name>
<evidence type="ECO:0000259" key="8">
    <source>
        <dbReference type="Pfam" id="PF00266"/>
    </source>
</evidence>
<evidence type="ECO:0000256" key="5">
    <source>
        <dbReference type="ARBA" id="ARBA00022898"/>
    </source>
</evidence>
<dbReference type="Gene3D" id="3.40.640.10">
    <property type="entry name" value="Type I PLP-dependent aspartate aminotransferase-like (Major domain)"/>
    <property type="match status" value="1"/>
</dbReference>
<evidence type="ECO:0000256" key="2">
    <source>
        <dbReference type="ARBA" id="ARBA00009236"/>
    </source>
</evidence>
<protein>
    <recommendedName>
        <fullName evidence="8">Aminotransferase class V domain-containing protein</fullName>
    </recommendedName>
</protein>
<dbReference type="PIRSF" id="PIRSF000524">
    <property type="entry name" value="SPT"/>
    <property type="match status" value="1"/>
</dbReference>
<dbReference type="Gene3D" id="3.90.1150.10">
    <property type="entry name" value="Aspartate Aminotransferase, domain 1"/>
    <property type="match status" value="1"/>
</dbReference>
<gene>
    <name evidence="9" type="ORF">A3F84_06235</name>
</gene>
<comment type="similarity">
    <text evidence="2">Belongs to the class-V pyridoxal-phosphate-dependent aminotransferase family.</text>
</comment>
<dbReference type="GO" id="GO:0004760">
    <property type="term" value="F:L-serine-pyruvate transaminase activity"/>
    <property type="evidence" value="ECO:0007669"/>
    <property type="project" value="TreeGrafter"/>
</dbReference>
<keyword evidence="5 7" id="KW-0663">Pyridoxal phosphate</keyword>
<dbReference type="InterPro" id="IPR015424">
    <property type="entry name" value="PyrdxlP-dep_Trfase"/>
</dbReference>
<sequence>MEKPILMGPGPAQLPWRVVRAMMQPGESHLDPAFNEGVLDRTLFRLRDIFRTRNEVLTVPGSGRVALEASVTSLVEPGDPVLCVVAGVFGDWIREMAERVGGAVTPFEVGLGQPLDLERLEKTVREGRFKALAMVHNETSTGATYPADAVGRIARDRGLLFLVDTVSSISGIDVRSDEWGIDTNMTAPEKAFGAPIGLALVSVSPRAWEAMESRKRPATSFSYDLLRWKRMWLPQERGGGAAPGARRTPIVVPIHLVYALRETVDMIEEEGLERRLARHRQAGRAFRAALKAIGLSTLPPEDLASDTVSCIRLPEGMSAKAVAAHVRARHNIVIGTGMGPLMDRTLRVGHMGVTASAQYVLPTLIALESALSANGHKLTRGEGVKAAQEVFEE</sequence>
<evidence type="ECO:0000256" key="7">
    <source>
        <dbReference type="PIRSR" id="PIRSR000524-50"/>
    </source>
</evidence>
<reference evidence="9 10" key="1">
    <citation type="journal article" date="2016" name="Nat. Commun.">
        <title>Thousands of microbial genomes shed light on interconnected biogeochemical processes in an aquifer system.</title>
        <authorList>
            <person name="Anantharaman K."/>
            <person name="Brown C.T."/>
            <person name="Hug L.A."/>
            <person name="Sharon I."/>
            <person name="Castelle C.J."/>
            <person name="Probst A.J."/>
            <person name="Thomas B.C."/>
            <person name="Singh A."/>
            <person name="Wilkins M.J."/>
            <person name="Karaoz U."/>
            <person name="Brodie E.L."/>
            <person name="Williams K.H."/>
            <person name="Hubbard S.S."/>
            <person name="Banfield J.F."/>
        </authorList>
    </citation>
    <scope>NUCLEOTIDE SEQUENCE [LARGE SCALE GENOMIC DNA]</scope>
    <source>
        <strain evidence="10">RIFCSPLOWO2_12_FULL_64_10</strain>
    </source>
</reference>
<dbReference type="AlphaFoldDB" id="A0A1F6CAF5"/>
<dbReference type="InterPro" id="IPR015421">
    <property type="entry name" value="PyrdxlP-dep_Trfase_major"/>
</dbReference>
<dbReference type="GO" id="GO:0008453">
    <property type="term" value="F:alanine-glyoxylate transaminase activity"/>
    <property type="evidence" value="ECO:0007669"/>
    <property type="project" value="TreeGrafter"/>
</dbReference>
<dbReference type="EMBL" id="MFKF01000340">
    <property type="protein sequence ID" value="OGG46139.1"/>
    <property type="molecule type" value="Genomic_DNA"/>
</dbReference>
<evidence type="ECO:0000256" key="6">
    <source>
        <dbReference type="PIRSR" id="PIRSR000524-1"/>
    </source>
</evidence>
<dbReference type="Pfam" id="PF00266">
    <property type="entry name" value="Aminotran_5"/>
    <property type="match status" value="1"/>
</dbReference>
<keyword evidence="4" id="KW-0808">Transferase</keyword>
<proteinExistence type="inferred from homology"/>
<dbReference type="PANTHER" id="PTHR21152">
    <property type="entry name" value="AMINOTRANSFERASE CLASS V"/>
    <property type="match status" value="1"/>
</dbReference>
<organism evidence="9 10">
    <name type="scientific">Handelsmanbacteria sp. (strain RIFCSPLOWO2_12_FULL_64_10)</name>
    <dbReference type="NCBI Taxonomy" id="1817868"/>
    <lineage>
        <taxon>Bacteria</taxon>
        <taxon>Candidatus Handelsmaniibacteriota</taxon>
    </lineage>
</organism>
<evidence type="ECO:0000256" key="3">
    <source>
        <dbReference type="ARBA" id="ARBA00022576"/>
    </source>
</evidence>
<feature type="binding site" evidence="6">
    <location>
        <position position="347"/>
    </location>
    <ligand>
        <name>substrate</name>
    </ligand>
</feature>
<dbReference type="InterPro" id="IPR015422">
    <property type="entry name" value="PyrdxlP-dep_Trfase_small"/>
</dbReference>
<comment type="cofactor">
    <cofactor evidence="1 7">
        <name>pyridoxal 5'-phosphate</name>
        <dbReference type="ChEBI" id="CHEBI:597326"/>
    </cofactor>
</comment>
<feature type="domain" description="Aminotransferase class V" evidence="8">
    <location>
        <begin position="50"/>
        <end position="337"/>
    </location>
</feature>
<dbReference type="Proteomes" id="UP000178606">
    <property type="component" value="Unassembled WGS sequence"/>
</dbReference>
<dbReference type="SUPFAM" id="SSF53383">
    <property type="entry name" value="PLP-dependent transferases"/>
    <property type="match status" value="1"/>
</dbReference>
<accession>A0A1F6CAF5</accession>
<evidence type="ECO:0000256" key="4">
    <source>
        <dbReference type="ARBA" id="ARBA00022679"/>
    </source>
</evidence>
<dbReference type="PANTHER" id="PTHR21152:SF24">
    <property type="entry name" value="ALANINE--GLYOXYLATE AMINOTRANSFERASE 1"/>
    <property type="match status" value="1"/>
</dbReference>
<evidence type="ECO:0000256" key="1">
    <source>
        <dbReference type="ARBA" id="ARBA00001933"/>
    </source>
</evidence>
<dbReference type="InterPro" id="IPR024169">
    <property type="entry name" value="SP_NH2Trfase/AEP_transaminase"/>
</dbReference>
<dbReference type="InterPro" id="IPR000192">
    <property type="entry name" value="Aminotrans_V_dom"/>
</dbReference>
<evidence type="ECO:0000313" key="10">
    <source>
        <dbReference type="Proteomes" id="UP000178606"/>
    </source>
</evidence>
<comment type="caution">
    <text evidence="9">The sequence shown here is derived from an EMBL/GenBank/DDBJ whole genome shotgun (WGS) entry which is preliminary data.</text>
</comment>
<evidence type="ECO:0000313" key="9">
    <source>
        <dbReference type="EMBL" id="OGG46139.1"/>
    </source>
</evidence>
<dbReference type="GO" id="GO:0019265">
    <property type="term" value="P:glycine biosynthetic process, by transamination of glyoxylate"/>
    <property type="evidence" value="ECO:0007669"/>
    <property type="project" value="TreeGrafter"/>
</dbReference>
<keyword evidence="3" id="KW-0032">Aminotransferase</keyword>